<dbReference type="PANTHER" id="PTHR43798">
    <property type="entry name" value="MONOACYLGLYCEROL LIPASE"/>
    <property type="match status" value="1"/>
</dbReference>
<evidence type="ECO:0000313" key="4">
    <source>
        <dbReference type="Proteomes" id="UP001596086"/>
    </source>
</evidence>
<dbReference type="InterPro" id="IPR050266">
    <property type="entry name" value="AB_hydrolase_sf"/>
</dbReference>
<dbReference type="InterPro" id="IPR000073">
    <property type="entry name" value="AB_hydrolase_1"/>
</dbReference>
<dbReference type="Proteomes" id="UP001596086">
    <property type="component" value="Unassembled WGS sequence"/>
</dbReference>
<feature type="chain" id="PRO_5046635439" evidence="1">
    <location>
        <begin position="32"/>
        <end position="324"/>
    </location>
</feature>
<keyword evidence="1" id="KW-0732">Signal</keyword>
<dbReference type="Gene3D" id="3.40.50.1820">
    <property type="entry name" value="alpha/beta hydrolase"/>
    <property type="match status" value="1"/>
</dbReference>
<dbReference type="RefSeq" id="WP_379766031.1">
    <property type="nucleotide sequence ID" value="NZ_JBHSMZ010000001.1"/>
</dbReference>
<dbReference type="Pfam" id="PF12697">
    <property type="entry name" value="Abhydrolase_6"/>
    <property type="match status" value="1"/>
</dbReference>
<accession>A0ABW0RQT2</accession>
<dbReference type="PANTHER" id="PTHR43798:SF33">
    <property type="entry name" value="HYDROLASE, PUTATIVE (AFU_ORTHOLOGUE AFUA_2G14860)-RELATED"/>
    <property type="match status" value="1"/>
</dbReference>
<organism evidence="3 4">
    <name type="scientific">Massilia aerilata</name>
    <dbReference type="NCBI Taxonomy" id="453817"/>
    <lineage>
        <taxon>Bacteria</taxon>
        <taxon>Pseudomonadati</taxon>
        <taxon>Pseudomonadota</taxon>
        <taxon>Betaproteobacteria</taxon>
        <taxon>Burkholderiales</taxon>
        <taxon>Oxalobacteraceae</taxon>
        <taxon>Telluria group</taxon>
        <taxon>Massilia</taxon>
    </lineage>
</organism>
<protein>
    <submittedName>
        <fullName evidence="3">Alpha/beta fold hydrolase</fullName>
    </submittedName>
</protein>
<evidence type="ECO:0000313" key="3">
    <source>
        <dbReference type="EMBL" id="MFC5547199.1"/>
    </source>
</evidence>
<dbReference type="EMBL" id="JBHSMZ010000001">
    <property type="protein sequence ID" value="MFC5547199.1"/>
    <property type="molecule type" value="Genomic_DNA"/>
</dbReference>
<dbReference type="SUPFAM" id="SSF53474">
    <property type="entry name" value="alpha/beta-Hydrolases"/>
    <property type="match status" value="1"/>
</dbReference>
<feature type="domain" description="AB hydrolase-1" evidence="2">
    <location>
        <begin position="70"/>
        <end position="316"/>
    </location>
</feature>
<reference evidence="4" key="1">
    <citation type="journal article" date="2019" name="Int. J. Syst. Evol. Microbiol.">
        <title>The Global Catalogue of Microorganisms (GCM) 10K type strain sequencing project: providing services to taxonomists for standard genome sequencing and annotation.</title>
        <authorList>
            <consortium name="The Broad Institute Genomics Platform"/>
            <consortium name="The Broad Institute Genome Sequencing Center for Infectious Disease"/>
            <person name="Wu L."/>
            <person name="Ma J."/>
        </authorList>
    </citation>
    <scope>NUCLEOTIDE SEQUENCE [LARGE SCALE GENOMIC DNA]</scope>
    <source>
        <strain evidence="4">CGMCC 4.5798</strain>
    </source>
</reference>
<dbReference type="InterPro" id="IPR029058">
    <property type="entry name" value="AB_hydrolase_fold"/>
</dbReference>
<keyword evidence="3" id="KW-0378">Hydrolase</keyword>
<keyword evidence="4" id="KW-1185">Reference proteome</keyword>
<sequence>MKAFNCKKPFNYFPVVVAVLVALMASSSGRAAEAAAAPQANRFAASIAPTERFEIDGVLVERHGHKGRPLILIPGLASGGWVWNETVRAFSGDHAVYVLTLPGFDGRPAAGPTPFATAQAAVNKLIVQRRLDKPVIVGHSLGATMAVALAEEAPGAIGGVVAIDGLPVFPGTENMEAAQRKAMADGMKARMASSGAQAFAAQQQGYMRAVGVVDMAKADDLAKLTGRSDPASTAQYMADDLLLDLRPGLKNIQAPVLVIAPWFDLDNTVQGQTITRENKLDYYRALMAGTPKLEVVTVAPARHFAMIDAPQQVNEAIRKYLAAL</sequence>
<evidence type="ECO:0000259" key="2">
    <source>
        <dbReference type="Pfam" id="PF12697"/>
    </source>
</evidence>
<name>A0ABW0RQT2_9BURK</name>
<gene>
    <name evidence="3" type="ORF">ACFPO9_01570</name>
</gene>
<dbReference type="GO" id="GO:0016787">
    <property type="term" value="F:hydrolase activity"/>
    <property type="evidence" value="ECO:0007669"/>
    <property type="project" value="UniProtKB-KW"/>
</dbReference>
<comment type="caution">
    <text evidence="3">The sequence shown here is derived from an EMBL/GenBank/DDBJ whole genome shotgun (WGS) entry which is preliminary data.</text>
</comment>
<evidence type="ECO:0000256" key="1">
    <source>
        <dbReference type="SAM" id="SignalP"/>
    </source>
</evidence>
<proteinExistence type="predicted"/>
<feature type="signal peptide" evidence="1">
    <location>
        <begin position="1"/>
        <end position="31"/>
    </location>
</feature>